<evidence type="ECO:0000256" key="4">
    <source>
        <dbReference type="PROSITE-ProRule" id="PRU00335"/>
    </source>
</evidence>
<dbReference type="Pfam" id="PF00440">
    <property type="entry name" value="TetR_N"/>
    <property type="match status" value="1"/>
</dbReference>
<evidence type="ECO:0000313" key="7">
    <source>
        <dbReference type="Proteomes" id="UP000031419"/>
    </source>
</evidence>
<dbReference type="PANTHER" id="PTHR30055">
    <property type="entry name" value="HTH-TYPE TRANSCRIPTIONAL REGULATOR RUTR"/>
    <property type="match status" value="1"/>
</dbReference>
<keyword evidence="2 4" id="KW-0238">DNA-binding</keyword>
<evidence type="ECO:0000256" key="3">
    <source>
        <dbReference type="ARBA" id="ARBA00023163"/>
    </source>
</evidence>
<dbReference type="EMBL" id="JNVU01000017">
    <property type="protein sequence ID" value="KEI44892.1"/>
    <property type="molecule type" value="Genomic_DNA"/>
</dbReference>
<dbReference type="eggNOG" id="COG1309">
    <property type="taxonomic scope" value="Bacteria"/>
</dbReference>
<reference evidence="6 7" key="1">
    <citation type="submission" date="2014-06" db="EMBL/GenBank/DDBJ databases">
        <title>Saccharopolyspora rectivirgula DSM-43113 Genome sequencing.</title>
        <authorList>
            <person name="Barrera C."/>
            <person name="Millon L."/>
            <person name="Rognon B."/>
            <person name="Zaugg C."/>
            <person name="Monod M."/>
        </authorList>
    </citation>
    <scope>NUCLEOTIDE SEQUENCE [LARGE SCALE GENOMIC DNA]</scope>
    <source>
        <strain evidence="6 7">DSM 43113</strain>
    </source>
</reference>
<evidence type="ECO:0000256" key="1">
    <source>
        <dbReference type="ARBA" id="ARBA00023015"/>
    </source>
</evidence>
<dbReference type="InterPro" id="IPR050109">
    <property type="entry name" value="HTH-type_TetR-like_transc_reg"/>
</dbReference>
<keyword evidence="1" id="KW-0805">Transcription regulation</keyword>
<dbReference type="InterPro" id="IPR009057">
    <property type="entry name" value="Homeodomain-like_sf"/>
</dbReference>
<dbReference type="InterPro" id="IPR041490">
    <property type="entry name" value="KstR2_TetR_C"/>
</dbReference>
<dbReference type="RefSeq" id="WP_029722102.1">
    <property type="nucleotide sequence ID" value="NZ_JNVU01000017.1"/>
</dbReference>
<dbReference type="InterPro" id="IPR036271">
    <property type="entry name" value="Tet_transcr_reg_TetR-rel_C_sf"/>
</dbReference>
<dbReference type="InterPro" id="IPR023772">
    <property type="entry name" value="DNA-bd_HTH_TetR-type_CS"/>
</dbReference>
<dbReference type="Proteomes" id="UP000031419">
    <property type="component" value="Unassembled WGS sequence"/>
</dbReference>
<gene>
    <name evidence="6" type="ORF">GU90_06595</name>
</gene>
<dbReference type="Pfam" id="PF17932">
    <property type="entry name" value="TetR_C_24"/>
    <property type="match status" value="1"/>
</dbReference>
<comment type="caution">
    <text evidence="6">The sequence shown here is derived from an EMBL/GenBank/DDBJ whole genome shotgun (WGS) entry which is preliminary data.</text>
</comment>
<dbReference type="PANTHER" id="PTHR30055:SF240">
    <property type="entry name" value="HTH-TYPE TRANSCRIPTIONAL REGULATOR ACRR"/>
    <property type="match status" value="1"/>
</dbReference>
<evidence type="ECO:0000259" key="5">
    <source>
        <dbReference type="PROSITE" id="PS50977"/>
    </source>
</evidence>
<organism evidence="6 7">
    <name type="scientific">Saccharopolyspora rectivirgula</name>
    <dbReference type="NCBI Taxonomy" id="28042"/>
    <lineage>
        <taxon>Bacteria</taxon>
        <taxon>Bacillati</taxon>
        <taxon>Actinomycetota</taxon>
        <taxon>Actinomycetes</taxon>
        <taxon>Pseudonocardiales</taxon>
        <taxon>Pseudonocardiaceae</taxon>
        <taxon>Saccharopolyspora</taxon>
    </lineage>
</organism>
<keyword evidence="3" id="KW-0804">Transcription</keyword>
<accession>A0A073B0R3</accession>
<dbReference type="PROSITE" id="PS01081">
    <property type="entry name" value="HTH_TETR_1"/>
    <property type="match status" value="1"/>
</dbReference>
<dbReference type="GO" id="GO:0003700">
    <property type="term" value="F:DNA-binding transcription factor activity"/>
    <property type="evidence" value="ECO:0007669"/>
    <property type="project" value="TreeGrafter"/>
</dbReference>
<sequence length="224" mass="25281">MPPSARTARNPDEAARAVRAEWRSRQLLSAAARLMARDGFHSVSMQALAEEAEVSVGLIYRYFGNKEELLLAVIVDVLDAFAKQVPAAVAAAGDDPVEQLAAAFRAYCEVIDDYRHAAVLTYRESRTLSSQRRERIKKLEIETGEPLRSALRDGVRSGLFTEQTDVDLIAHDLLLLAHGWALKSWYLEQKMQLADYARKQTALFLAGVLRPEHHDRYQHLLQLR</sequence>
<dbReference type="SUPFAM" id="SSF46689">
    <property type="entry name" value="Homeodomain-like"/>
    <property type="match status" value="1"/>
</dbReference>
<dbReference type="GO" id="GO:0000976">
    <property type="term" value="F:transcription cis-regulatory region binding"/>
    <property type="evidence" value="ECO:0007669"/>
    <property type="project" value="TreeGrafter"/>
</dbReference>
<protein>
    <submittedName>
        <fullName evidence="6">TetR family transcriptional regulator</fullName>
    </submittedName>
</protein>
<dbReference type="OrthoDB" id="7505659at2"/>
<feature type="domain" description="HTH tetR-type" evidence="5">
    <location>
        <begin position="21"/>
        <end position="81"/>
    </location>
</feature>
<name>A0A073B0R3_9PSEU</name>
<dbReference type="SUPFAM" id="SSF48498">
    <property type="entry name" value="Tetracyclin repressor-like, C-terminal domain"/>
    <property type="match status" value="1"/>
</dbReference>
<evidence type="ECO:0000313" key="6">
    <source>
        <dbReference type="EMBL" id="KEI44892.1"/>
    </source>
</evidence>
<dbReference type="InterPro" id="IPR001647">
    <property type="entry name" value="HTH_TetR"/>
</dbReference>
<feature type="DNA-binding region" description="H-T-H motif" evidence="4">
    <location>
        <begin position="44"/>
        <end position="63"/>
    </location>
</feature>
<dbReference type="PRINTS" id="PR00455">
    <property type="entry name" value="HTHTETR"/>
</dbReference>
<dbReference type="PROSITE" id="PS50977">
    <property type="entry name" value="HTH_TETR_2"/>
    <property type="match status" value="1"/>
</dbReference>
<keyword evidence="7" id="KW-1185">Reference proteome</keyword>
<dbReference type="Gene3D" id="1.10.357.10">
    <property type="entry name" value="Tetracycline Repressor, domain 2"/>
    <property type="match status" value="1"/>
</dbReference>
<proteinExistence type="predicted"/>
<evidence type="ECO:0000256" key="2">
    <source>
        <dbReference type="ARBA" id="ARBA00023125"/>
    </source>
</evidence>
<dbReference type="Gene3D" id="1.10.10.60">
    <property type="entry name" value="Homeodomain-like"/>
    <property type="match status" value="1"/>
</dbReference>
<dbReference type="AlphaFoldDB" id="A0A073B0R3"/>
<dbReference type="STRING" id="28042.GU90_06595"/>